<evidence type="ECO:0000313" key="2">
    <source>
        <dbReference type="EMBL" id="MFC0592641.1"/>
    </source>
</evidence>
<keyword evidence="1" id="KW-0472">Membrane</keyword>
<keyword evidence="1" id="KW-1133">Transmembrane helix</keyword>
<keyword evidence="3" id="KW-1185">Reference proteome</keyword>
<name>A0ABV6PS23_9BURK</name>
<dbReference type="RefSeq" id="WP_377482268.1">
    <property type="nucleotide sequence ID" value="NZ_JBHLTN010000016.1"/>
</dbReference>
<proteinExistence type="predicted"/>
<organism evidence="2 3">
    <name type="scientific">Ottowia pentelensis</name>
    <dbReference type="NCBI Taxonomy" id="511108"/>
    <lineage>
        <taxon>Bacteria</taxon>
        <taxon>Pseudomonadati</taxon>
        <taxon>Pseudomonadota</taxon>
        <taxon>Betaproteobacteria</taxon>
        <taxon>Burkholderiales</taxon>
        <taxon>Comamonadaceae</taxon>
        <taxon>Ottowia</taxon>
    </lineage>
</organism>
<dbReference type="Pfam" id="PF09980">
    <property type="entry name" value="DUF2214"/>
    <property type="match status" value="1"/>
</dbReference>
<feature type="transmembrane region" description="Helical" evidence="1">
    <location>
        <begin position="77"/>
        <end position="94"/>
    </location>
</feature>
<feature type="transmembrane region" description="Helical" evidence="1">
    <location>
        <begin position="6"/>
        <end position="27"/>
    </location>
</feature>
<evidence type="ECO:0000256" key="1">
    <source>
        <dbReference type="SAM" id="Phobius"/>
    </source>
</evidence>
<protein>
    <submittedName>
        <fullName evidence="2">DUF2214 family protein</fullName>
    </submittedName>
</protein>
<sequence length="150" mass="16675">MLEPILAFLHISAFIGWIVFATAQSAICRAAWFNAASVPRLVRLDRILWVATAFVLLTGLARTWLGSKGFGWYWSNPLLWAKFGLFMAAAWLQIGPTRAYRRWQLALDAGGALPSEAEINRARKPIMLGTHLVAVIPLPAVFLARGWGAW</sequence>
<dbReference type="InterPro" id="IPR018706">
    <property type="entry name" value="DUF2214_membrane"/>
</dbReference>
<dbReference type="EMBL" id="JBHLTN010000016">
    <property type="protein sequence ID" value="MFC0592641.1"/>
    <property type="molecule type" value="Genomic_DNA"/>
</dbReference>
<feature type="transmembrane region" description="Helical" evidence="1">
    <location>
        <begin position="47"/>
        <end position="65"/>
    </location>
</feature>
<reference evidence="2 3" key="1">
    <citation type="submission" date="2024-09" db="EMBL/GenBank/DDBJ databases">
        <authorList>
            <person name="Sun Q."/>
            <person name="Mori K."/>
        </authorList>
    </citation>
    <scope>NUCLEOTIDE SEQUENCE [LARGE SCALE GENOMIC DNA]</scope>
    <source>
        <strain evidence="2 3">NCAIM B.02336</strain>
    </source>
</reference>
<comment type="caution">
    <text evidence="2">The sequence shown here is derived from an EMBL/GenBank/DDBJ whole genome shotgun (WGS) entry which is preliminary data.</text>
</comment>
<gene>
    <name evidence="2" type="ORF">ACFFGG_08735</name>
</gene>
<accession>A0ABV6PS23</accession>
<evidence type="ECO:0000313" key="3">
    <source>
        <dbReference type="Proteomes" id="UP001589834"/>
    </source>
</evidence>
<dbReference type="Proteomes" id="UP001589834">
    <property type="component" value="Unassembled WGS sequence"/>
</dbReference>
<keyword evidence="1" id="KW-0812">Transmembrane</keyword>
<feature type="transmembrane region" description="Helical" evidence="1">
    <location>
        <begin position="126"/>
        <end position="147"/>
    </location>
</feature>